<name>A0A9Q7AEQ8_9BACT</name>
<evidence type="ECO:0000313" key="4">
    <source>
        <dbReference type="Proteomes" id="UP000671879"/>
    </source>
</evidence>
<dbReference type="KEGG" id="aram:KAR29_05520"/>
<dbReference type="PANTHER" id="PTHR33376:SF18">
    <property type="entry name" value="2,3-DIKETO-L-GULONATE-BINDING PERIPLASMIC PROTEIN YIAO"/>
    <property type="match status" value="1"/>
</dbReference>
<dbReference type="NCBIfam" id="NF037995">
    <property type="entry name" value="TRAP_S1"/>
    <property type="match status" value="1"/>
</dbReference>
<dbReference type="GO" id="GO:0030246">
    <property type="term" value="F:carbohydrate binding"/>
    <property type="evidence" value="ECO:0007669"/>
    <property type="project" value="TreeGrafter"/>
</dbReference>
<dbReference type="Proteomes" id="UP000671879">
    <property type="component" value="Chromosome"/>
</dbReference>
<dbReference type="Gene3D" id="3.40.190.170">
    <property type="entry name" value="Bacterial extracellular solute-binding protein, family 7"/>
    <property type="match status" value="1"/>
</dbReference>
<organism evidence="3 4">
    <name type="scientific">Aminithiophilus ramosus</name>
    <dbReference type="NCBI Taxonomy" id="3029084"/>
    <lineage>
        <taxon>Bacteria</taxon>
        <taxon>Thermotogati</taxon>
        <taxon>Synergistota</taxon>
        <taxon>Synergistia</taxon>
        <taxon>Synergistales</taxon>
        <taxon>Aminithiophilaceae</taxon>
        <taxon>Aminithiophilus</taxon>
    </lineage>
</organism>
<keyword evidence="4" id="KW-1185">Reference proteome</keyword>
<dbReference type="CDD" id="cd13677">
    <property type="entry name" value="PBP2_TRAP_SBP_like_6"/>
    <property type="match status" value="1"/>
</dbReference>
<dbReference type="EMBL" id="CP072943">
    <property type="protein sequence ID" value="QTX33333.1"/>
    <property type="molecule type" value="Genomic_DNA"/>
</dbReference>
<evidence type="ECO:0000256" key="2">
    <source>
        <dbReference type="SAM" id="SignalP"/>
    </source>
</evidence>
<keyword evidence="1 2" id="KW-0732">Signal</keyword>
<dbReference type="InterPro" id="IPR038404">
    <property type="entry name" value="TRAP_DctP_sf"/>
</dbReference>
<feature type="chain" id="PRO_5040170394" evidence="2">
    <location>
        <begin position="27"/>
        <end position="346"/>
    </location>
</feature>
<accession>A0A9Q7AEQ8</accession>
<dbReference type="PANTHER" id="PTHR33376">
    <property type="match status" value="1"/>
</dbReference>
<evidence type="ECO:0000256" key="1">
    <source>
        <dbReference type="ARBA" id="ARBA00022729"/>
    </source>
</evidence>
<dbReference type="InterPro" id="IPR018389">
    <property type="entry name" value="DctP_fam"/>
</dbReference>
<evidence type="ECO:0000313" key="3">
    <source>
        <dbReference type="EMBL" id="QTX33333.1"/>
    </source>
</evidence>
<dbReference type="AlphaFoldDB" id="A0A9Q7AEQ8"/>
<dbReference type="GO" id="GO:0055085">
    <property type="term" value="P:transmembrane transport"/>
    <property type="evidence" value="ECO:0007669"/>
    <property type="project" value="InterPro"/>
</dbReference>
<proteinExistence type="predicted"/>
<reference evidence="4" key="1">
    <citation type="submission" date="2021-04" db="EMBL/GenBank/DDBJ databases">
        <title>A novel Synergistetes isolate from a pyrite-forming mixed culture.</title>
        <authorList>
            <person name="Bunk B."/>
            <person name="Sproer C."/>
            <person name="Spring S."/>
            <person name="Pester M."/>
        </authorList>
    </citation>
    <scope>NUCLEOTIDE SEQUENCE [LARGE SCALE GENOMIC DNA]</scope>
    <source>
        <strain evidence="4">J.5.4.2-T.3.5.2</strain>
    </source>
</reference>
<dbReference type="RefSeq" id="WP_274374619.1">
    <property type="nucleotide sequence ID" value="NZ_CP072943.1"/>
</dbReference>
<sequence length="346" mass="38357">MVRSKGLSRLLLTLVLVAVAVAPASASVKLCYNGPADEANNAVHAFALNFKRLVEEGTEGRITFDLYPDSQLGTEEERMELLLRSGMNQPLVNVASFAGVAPLFPEIYASSVPFLFDSYEAAHLFFDESRYWKKAQETFRSRTGAVLLEAVEEGGFLAFTNSKRPLRSPDDFKGLKFRAMDEGQIAIYRAFGAGGTPIAWTELYMALRTGLVDGQMNPAMYILIGSLFEVQKYMTLANIQYSDQFLILNGDLFDSLSEADRQIVVAAAKEANVLNRAEVEASDARQVETLRGKGMEIYVPDRAERELFRERGTGAYRNWVRSKVGAEWLDLALECAAEANGRVATE</sequence>
<gene>
    <name evidence="3" type="primary">dctP</name>
    <name evidence="3" type="ORF">KAR29_05520</name>
</gene>
<feature type="signal peptide" evidence="2">
    <location>
        <begin position="1"/>
        <end position="26"/>
    </location>
</feature>
<protein>
    <submittedName>
        <fullName evidence="3">TRAP transporter substrate-binding protein DctP</fullName>
    </submittedName>
</protein>
<dbReference type="Pfam" id="PF03480">
    <property type="entry name" value="DctP"/>
    <property type="match status" value="1"/>
</dbReference>